<keyword evidence="3" id="KW-0235">DNA replication</keyword>
<dbReference type="GO" id="GO:0006281">
    <property type="term" value="P:DNA repair"/>
    <property type="evidence" value="ECO:0007669"/>
    <property type="project" value="UniProtKB-KW"/>
</dbReference>
<keyword evidence="5" id="KW-0234">DNA repair</keyword>
<keyword evidence="10" id="KW-1185">Reference proteome</keyword>
<dbReference type="InterPro" id="IPR012310">
    <property type="entry name" value="DNA_ligase_ATP-dep_cent"/>
</dbReference>
<keyword evidence="2" id="KW-0436">Ligase</keyword>
<proteinExistence type="predicted"/>
<dbReference type="SUPFAM" id="SSF56091">
    <property type="entry name" value="DNA ligase/mRNA capping enzyme, catalytic domain"/>
    <property type="match status" value="1"/>
</dbReference>
<dbReference type="Gene3D" id="3.30.1490.70">
    <property type="match status" value="1"/>
</dbReference>
<feature type="domain" description="SWIM-type" evidence="8">
    <location>
        <begin position="126"/>
        <end position="165"/>
    </location>
</feature>
<evidence type="ECO:0000256" key="4">
    <source>
        <dbReference type="ARBA" id="ARBA00022763"/>
    </source>
</evidence>
<comment type="cofactor">
    <cofactor evidence="1">
        <name>a divalent metal cation</name>
        <dbReference type="ChEBI" id="CHEBI:60240"/>
    </cofactor>
</comment>
<dbReference type="GO" id="GO:0006260">
    <property type="term" value="P:DNA replication"/>
    <property type="evidence" value="ECO:0007669"/>
    <property type="project" value="UniProtKB-KW"/>
</dbReference>
<dbReference type="InterPro" id="IPR007527">
    <property type="entry name" value="Znf_SWIM"/>
</dbReference>
<dbReference type="Pfam" id="PF14743">
    <property type="entry name" value="DNA_ligase_OB_2"/>
    <property type="match status" value="1"/>
</dbReference>
<dbReference type="GO" id="GO:0003910">
    <property type="term" value="F:DNA ligase (ATP) activity"/>
    <property type="evidence" value="ECO:0007669"/>
    <property type="project" value="InterPro"/>
</dbReference>
<dbReference type="Pfam" id="PF01068">
    <property type="entry name" value="DNA_ligase_A_M"/>
    <property type="match status" value="1"/>
</dbReference>
<comment type="caution">
    <text evidence="9">The sequence shown here is derived from an EMBL/GenBank/DDBJ whole genome shotgun (WGS) entry which is preliminary data.</text>
</comment>
<dbReference type="Gene3D" id="3.30.470.30">
    <property type="entry name" value="DNA ligase/mRNA capping enzyme"/>
    <property type="match status" value="1"/>
</dbReference>
<evidence type="ECO:0000256" key="2">
    <source>
        <dbReference type="ARBA" id="ARBA00022598"/>
    </source>
</evidence>
<feature type="compositionally biased region" description="Acidic residues" evidence="7">
    <location>
        <begin position="198"/>
        <end position="207"/>
    </location>
</feature>
<dbReference type="SUPFAM" id="SSF50249">
    <property type="entry name" value="Nucleic acid-binding proteins"/>
    <property type="match status" value="1"/>
</dbReference>
<organism evidence="9 10">
    <name type="scientific">Physocladia obscura</name>
    <dbReference type="NCBI Taxonomy" id="109957"/>
    <lineage>
        <taxon>Eukaryota</taxon>
        <taxon>Fungi</taxon>
        <taxon>Fungi incertae sedis</taxon>
        <taxon>Chytridiomycota</taxon>
        <taxon>Chytridiomycota incertae sedis</taxon>
        <taxon>Chytridiomycetes</taxon>
        <taxon>Chytridiales</taxon>
        <taxon>Chytriomycetaceae</taxon>
        <taxon>Physocladia</taxon>
    </lineage>
</organism>
<feature type="region of interest" description="Disordered" evidence="7">
    <location>
        <begin position="43"/>
        <end position="69"/>
    </location>
</feature>
<evidence type="ECO:0000313" key="10">
    <source>
        <dbReference type="Proteomes" id="UP001211907"/>
    </source>
</evidence>
<dbReference type="PANTHER" id="PTHR47810:SF1">
    <property type="entry name" value="DNA LIGASE B"/>
    <property type="match status" value="1"/>
</dbReference>
<dbReference type="CDD" id="cd07896">
    <property type="entry name" value="Adenylation_kDNA_ligase_like"/>
    <property type="match status" value="1"/>
</dbReference>
<dbReference type="PROSITE" id="PS00333">
    <property type="entry name" value="DNA_LIGASE_A2"/>
    <property type="match status" value="1"/>
</dbReference>
<keyword evidence="6" id="KW-0479">Metal-binding</keyword>
<evidence type="ECO:0000256" key="3">
    <source>
        <dbReference type="ARBA" id="ARBA00022705"/>
    </source>
</evidence>
<dbReference type="CDD" id="cd08041">
    <property type="entry name" value="OBF_kDNA_ligase_like"/>
    <property type="match status" value="1"/>
</dbReference>
<dbReference type="InterPro" id="IPR050326">
    <property type="entry name" value="NAD_dep_DNA_ligaseB"/>
</dbReference>
<dbReference type="InterPro" id="IPR019406">
    <property type="entry name" value="APLF_PBZ"/>
</dbReference>
<dbReference type="GO" id="GO:0005524">
    <property type="term" value="F:ATP binding"/>
    <property type="evidence" value="ECO:0007669"/>
    <property type="project" value="InterPro"/>
</dbReference>
<protein>
    <recommendedName>
        <fullName evidence="8">SWIM-type domain-containing protein</fullName>
    </recommendedName>
</protein>
<evidence type="ECO:0000256" key="1">
    <source>
        <dbReference type="ARBA" id="ARBA00001968"/>
    </source>
</evidence>
<dbReference type="Gene3D" id="2.40.50.140">
    <property type="entry name" value="Nucleic acid-binding proteins"/>
    <property type="match status" value="1"/>
</dbReference>
<evidence type="ECO:0000259" key="8">
    <source>
        <dbReference type="PROSITE" id="PS50966"/>
    </source>
</evidence>
<evidence type="ECO:0000313" key="9">
    <source>
        <dbReference type="EMBL" id="KAJ3142541.1"/>
    </source>
</evidence>
<feature type="region of interest" description="Disordered" evidence="7">
    <location>
        <begin position="178"/>
        <end position="254"/>
    </location>
</feature>
<dbReference type="EMBL" id="JADGJH010000014">
    <property type="protein sequence ID" value="KAJ3142541.1"/>
    <property type="molecule type" value="Genomic_DNA"/>
</dbReference>
<evidence type="ECO:0000256" key="7">
    <source>
        <dbReference type="SAM" id="MobiDB-lite"/>
    </source>
</evidence>
<feature type="compositionally biased region" description="Polar residues" evidence="7">
    <location>
        <begin position="52"/>
        <end position="69"/>
    </location>
</feature>
<keyword evidence="6" id="KW-0862">Zinc</keyword>
<dbReference type="PROSITE" id="PS50966">
    <property type="entry name" value="ZF_SWIM"/>
    <property type="match status" value="1"/>
</dbReference>
<reference evidence="9" key="1">
    <citation type="submission" date="2020-05" db="EMBL/GenBank/DDBJ databases">
        <title>Phylogenomic resolution of chytrid fungi.</title>
        <authorList>
            <person name="Stajich J.E."/>
            <person name="Amses K."/>
            <person name="Simmons R."/>
            <person name="Seto K."/>
            <person name="Myers J."/>
            <person name="Bonds A."/>
            <person name="Quandt C.A."/>
            <person name="Barry K."/>
            <person name="Liu P."/>
            <person name="Grigoriev I."/>
            <person name="Longcore J.E."/>
            <person name="James T.Y."/>
        </authorList>
    </citation>
    <scope>NUCLEOTIDE SEQUENCE</scope>
    <source>
        <strain evidence="9">JEL0513</strain>
    </source>
</reference>
<evidence type="ECO:0000256" key="5">
    <source>
        <dbReference type="ARBA" id="ARBA00023204"/>
    </source>
</evidence>
<name>A0AAD5XLD2_9FUNG</name>
<keyword evidence="6" id="KW-0863">Zinc-finger</keyword>
<sequence length="553" mass="60518">MAPPTRACKYGLDCIRNNPAHFAKFTHPAKLVATRAAASSLSTSKKLKNQKPILTSTPNTDAPPSLSASDDNRDFDAEVVAATHPTTASIVALVSTAVAPDVLANISGVTPIRVLADGDKIAISSYTIKRTHDHYYCTCPAWSINNRPVDARTCKHLKLVFGDAYEAARLLWKDPFGNAPPAPAIANKPKRKKQEDKASEDEDEENDANTKKASSTKAKKSKKNSDSSSSASSSEDDDEGTAATKYSAKNRAKREETKLKMPALLLAQKFEPTKTDPTGWWISEKLDGVRAFWDHERQEFVSRLGNLFTAPDWFKEAMPKNISLDGELFGGRGKFSETVSVVKTNNSPHWRKIEYQIFDSPSMASQPFEDRIAKLNALYPSKAASFLSSQSSLPSSSSSTATKNSHIKIVVHEKCKNLQHVLALLKTVESKGGEGLMLREPQSHYIGKRSNTLLKVKSFYDAEAIVIGHEKGKGKNSTVTGSLKCQMASGKEFKIGTGLSDALRIKPPKIGAIVTYRFQELTNDGVPRFPSFVCERIDANKPSDAVVCILKKD</sequence>
<dbReference type="Pfam" id="PF10283">
    <property type="entry name" value="zf-CCHH"/>
    <property type="match status" value="1"/>
</dbReference>
<dbReference type="GO" id="GO:0008270">
    <property type="term" value="F:zinc ion binding"/>
    <property type="evidence" value="ECO:0007669"/>
    <property type="project" value="UniProtKB-KW"/>
</dbReference>
<evidence type="ECO:0000256" key="6">
    <source>
        <dbReference type="PROSITE-ProRule" id="PRU00325"/>
    </source>
</evidence>
<keyword evidence="4" id="KW-0227">DNA damage</keyword>
<dbReference type="PANTHER" id="PTHR47810">
    <property type="entry name" value="DNA LIGASE"/>
    <property type="match status" value="1"/>
</dbReference>
<accession>A0AAD5XLD2</accession>
<dbReference type="GO" id="GO:0006310">
    <property type="term" value="P:DNA recombination"/>
    <property type="evidence" value="ECO:0007669"/>
    <property type="project" value="InterPro"/>
</dbReference>
<dbReference type="NCBIfam" id="NF006592">
    <property type="entry name" value="PRK09125.1"/>
    <property type="match status" value="1"/>
</dbReference>
<dbReference type="InterPro" id="IPR016059">
    <property type="entry name" value="DNA_ligase_ATP-dep_CS"/>
</dbReference>
<gene>
    <name evidence="9" type="ORF">HK100_001794</name>
</gene>
<dbReference type="InterPro" id="IPR029319">
    <property type="entry name" value="DNA_ligase_OB"/>
</dbReference>
<dbReference type="AlphaFoldDB" id="A0AAD5XLD2"/>
<dbReference type="Proteomes" id="UP001211907">
    <property type="component" value="Unassembled WGS sequence"/>
</dbReference>
<dbReference type="InterPro" id="IPR012340">
    <property type="entry name" value="NA-bd_OB-fold"/>
</dbReference>